<name>A0A0U5B6G1_9MICO</name>
<organism evidence="2 4">
    <name type="scientific">Microcella alkaliphila</name>
    <dbReference type="NCBI Taxonomy" id="279828"/>
    <lineage>
        <taxon>Bacteria</taxon>
        <taxon>Bacillati</taxon>
        <taxon>Actinomycetota</taxon>
        <taxon>Actinomycetes</taxon>
        <taxon>Micrococcales</taxon>
        <taxon>Microbacteriaceae</taxon>
        <taxon>Microcella</taxon>
    </lineage>
</organism>
<evidence type="ECO:0000313" key="4">
    <source>
        <dbReference type="Proteomes" id="UP000218965"/>
    </source>
</evidence>
<dbReference type="EMBL" id="AP017315">
    <property type="protein sequence ID" value="BAU31504.1"/>
    <property type="molecule type" value="Genomic_DNA"/>
</dbReference>
<dbReference type="Proteomes" id="UP000218965">
    <property type="component" value="Chromosome"/>
</dbReference>
<reference evidence="3" key="5">
    <citation type="submission" date="2019-02" db="EMBL/GenBank/DDBJ databases">
        <authorList>
            <person name="Whitman W."/>
            <person name="Huntemann M."/>
            <person name="Clum A."/>
            <person name="Pillay M."/>
            <person name="Palaniappan K."/>
            <person name="Varghese N."/>
            <person name="Mikhailova N."/>
            <person name="Stamatis D."/>
            <person name="Reddy T."/>
            <person name="Daum C."/>
            <person name="Shapiro N."/>
            <person name="Ivanova N."/>
            <person name="Kyrpides N."/>
            <person name="Woyke T."/>
        </authorList>
    </citation>
    <scope>NUCLEOTIDE SEQUENCE</scope>
    <source>
        <strain evidence="3">AC4r</strain>
    </source>
</reference>
<keyword evidence="5" id="KW-1185">Reference proteome</keyword>
<keyword evidence="1" id="KW-1133">Transmembrane helix</keyword>
<protein>
    <submittedName>
        <fullName evidence="2">Multidrug ABC transporter ATPase/permease</fullName>
    </submittedName>
</protein>
<feature type="transmembrane region" description="Helical" evidence="1">
    <location>
        <begin position="44"/>
        <end position="69"/>
    </location>
</feature>
<gene>
    <name evidence="3" type="ORF">EV140_2044</name>
    <name evidence="2" type="ORF">MalAC0309_0634</name>
</gene>
<evidence type="ECO:0000313" key="2">
    <source>
        <dbReference type="EMBL" id="BAU31504.1"/>
    </source>
</evidence>
<dbReference type="EMBL" id="SGXT01000017">
    <property type="protein sequence ID" value="RZT58281.1"/>
    <property type="molecule type" value="Genomic_DNA"/>
</dbReference>
<dbReference type="KEGG" id="malk:MalAC0309_0634"/>
<evidence type="ECO:0000313" key="5">
    <source>
        <dbReference type="Proteomes" id="UP000292408"/>
    </source>
</evidence>
<accession>A0A0U5B6G1</accession>
<reference evidence="4" key="3">
    <citation type="submission" date="2015-12" db="EMBL/GenBank/DDBJ databases">
        <authorList>
            <person name="Shamseldin A."/>
            <person name="Moawad H."/>
            <person name="Abd El-Rahim W.M."/>
            <person name="Sadowsky M.J."/>
        </authorList>
    </citation>
    <scope>NUCLEOTIDE SEQUENCE [LARGE SCALE GENOMIC DNA]</scope>
    <source>
        <strain evidence="4">JAM AC0309</strain>
    </source>
</reference>
<dbReference type="PROSITE" id="PS51257">
    <property type="entry name" value="PROKAR_LIPOPROTEIN"/>
    <property type="match status" value="1"/>
</dbReference>
<sequence>MGNRAERVLAYLVAVVIVISLGCFIALMSAVSAGLDPREFTSGVWAWVTMLPLISLPIGFGLIVALLIVSAVRRSRAAKHAGG</sequence>
<keyword evidence="1" id="KW-0812">Transmembrane</keyword>
<reference evidence="2 4" key="4">
    <citation type="submission" date="2016-01" db="EMBL/GenBank/DDBJ databases">
        <title>Microcella alkaliphila JAM AC0309 whole genome shotgun sequence.</title>
        <authorList>
            <person name="Kurata A."/>
            <person name="Hirose Y."/>
            <person name="Kishimoto N."/>
            <person name="Kobayashi T."/>
        </authorList>
    </citation>
    <scope>NUCLEOTIDE SEQUENCE [LARGE SCALE GENOMIC DNA]</scope>
    <source>
        <strain evidence="2 4">JAM AC0309</strain>
    </source>
</reference>
<keyword evidence="1" id="KW-0472">Membrane</keyword>
<reference evidence="3 5" key="1">
    <citation type="journal article" date="2015" name="Stand. Genomic Sci.">
        <title>Genomic Encyclopedia of Bacterial and Archaeal Type Strains, Phase III: the genomes of soil and plant-associated and newly described type strains.</title>
        <authorList>
            <person name="Whitman W.B."/>
            <person name="Woyke T."/>
            <person name="Klenk H.P."/>
            <person name="Zhou Y."/>
            <person name="Lilburn T.G."/>
            <person name="Beck B.J."/>
            <person name="De Vos P."/>
            <person name="Vandamme P."/>
            <person name="Eisen J.A."/>
            <person name="Garrity G."/>
            <person name="Hugenholtz P."/>
            <person name="Kyrpides N.C."/>
        </authorList>
    </citation>
    <scope>NUCLEOTIDE SEQUENCE [LARGE SCALE GENOMIC DNA]</scope>
    <source>
        <strain evidence="3 5">AC4r</strain>
    </source>
</reference>
<evidence type="ECO:0000256" key="1">
    <source>
        <dbReference type="SAM" id="Phobius"/>
    </source>
</evidence>
<dbReference type="AlphaFoldDB" id="A0A0U5B6G1"/>
<reference evidence="2" key="2">
    <citation type="submission" date="2015-12" db="EMBL/GenBank/DDBJ databases">
        <authorList>
            <consortium name="Microcella alkaliphila JAM AC0309 genome sequencing consortium"/>
            <person name="Kurata A."/>
            <person name="Hirose Y."/>
            <person name="Kishimoto N."/>
            <person name="Kobayashi T."/>
        </authorList>
    </citation>
    <scope>NUCLEOTIDE SEQUENCE</scope>
    <source>
        <strain evidence="2">JAM AC0309</strain>
    </source>
</reference>
<proteinExistence type="predicted"/>
<feature type="transmembrane region" description="Helical" evidence="1">
    <location>
        <begin position="9"/>
        <end position="32"/>
    </location>
</feature>
<dbReference type="Proteomes" id="UP000292408">
    <property type="component" value="Unassembled WGS sequence"/>
</dbReference>
<evidence type="ECO:0000313" key="3">
    <source>
        <dbReference type="EMBL" id="RZT58281.1"/>
    </source>
</evidence>